<organism evidence="3">
    <name type="scientific">mine drainage metagenome</name>
    <dbReference type="NCBI Taxonomy" id="410659"/>
    <lineage>
        <taxon>unclassified sequences</taxon>
        <taxon>metagenomes</taxon>
        <taxon>ecological metagenomes</taxon>
    </lineage>
</organism>
<dbReference type="GO" id="GO:0006310">
    <property type="term" value="P:DNA recombination"/>
    <property type="evidence" value="ECO:0007669"/>
    <property type="project" value="UniProtKB-KW"/>
</dbReference>
<dbReference type="InterPro" id="IPR013762">
    <property type="entry name" value="Integrase-like_cat_sf"/>
</dbReference>
<evidence type="ECO:0000256" key="1">
    <source>
        <dbReference type="ARBA" id="ARBA00023172"/>
    </source>
</evidence>
<dbReference type="EMBL" id="CABR01000155">
    <property type="protein sequence ID" value="CBI11613.1"/>
    <property type="molecule type" value="Genomic_DNA"/>
</dbReference>
<evidence type="ECO:0000313" key="3">
    <source>
        <dbReference type="EMBL" id="CBI11613.1"/>
    </source>
</evidence>
<dbReference type="InterPro" id="IPR050090">
    <property type="entry name" value="Tyrosine_recombinase_XerCD"/>
</dbReference>
<name>E6QWJ0_9ZZZZ</name>
<evidence type="ECO:0000259" key="2">
    <source>
        <dbReference type="PROSITE" id="PS51898"/>
    </source>
</evidence>
<dbReference type="GO" id="GO:0015074">
    <property type="term" value="P:DNA integration"/>
    <property type="evidence" value="ECO:0007669"/>
    <property type="project" value="InterPro"/>
</dbReference>
<accession>E6QWJ0</accession>
<sequence length="381" mass="43877">MVTRKLRSIPESHQGATAVPPVFRLPDKDEMLFREMLEAYVTRRRGALRHQHKSVDRDTRIILEFLQFSGKAPWYWTEEGFEKWSYEIGVVRTLAVSSQRHYQGAIRGFLAYLIENVKFRNVVRREYGVDLVQICHPENCIPHISERELTRERPALTHAEIDQFFSAYDTAITEAARFKTKDLRPLQRDKAMFYLTYAAGLRASEIIGLNISSFQPNPNIPELGEYGFISAWGKGSRGSGPKHRMVPVTHLPVSALLAWYIQEIRPLFMDMSDANDQALFFSERGRRIALSTFEARFQHGIALAGLEDRGFTPHCLRHSSVTHEDLRFSGEMVRRKHGHTYQATTQGYMHHPDEFVNEEITRAIGSQLDALLGKDKDKDKE</sequence>
<gene>
    <name evidence="3" type="ORF">CARN7_2450</name>
</gene>
<dbReference type="Pfam" id="PF00589">
    <property type="entry name" value="Phage_integrase"/>
    <property type="match status" value="1"/>
</dbReference>
<dbReference type="AlphaFoldDB" id="E6QWJ0"/>
<dbReference type="PROSITE" id="PS51898">
    <property type="entry name" value="TYR_RECOMBINASE"/>
    <property type="match status" value="1"/>
</dbReference>
<dbReference type="SUPFAM" id="SSF56349">
    <property type="entry name" value="DNA breaking-rejoining enzymes"/>
    <property type="match status" value="1"/>
</dbReference>
<dbReference type="InterPro" id="IPR011010">
    <property type="entry name" value="DNA_brk_join_enz"/>
</dbReference>
<dbReference type="PANTHER" id="PTHR30349:SF88">
    <property type="entry name" value="BLL1584 PROTEIN"/>
    <property type="match status" value="1"/>
</dbReference>
<proteinExistence type="predicted"/>
<dbReference type="GO" id="GO:0003677">
    <property type="term" value="F:DNA binding"/>
    <property type="evidence" value="ECO:0007669"/>
    <property type="project" value="InterPro"/>
</dbReference>
<dbReference type="InterPro" id="IPR002104">
    <property type="entry name" value="Integrase_catalytic"/>
</dbReference>
<dbReference type="Gene3D" id="1.10.443.10">
    <property type="entry name" value="Intergrase catalytic core"/>
    <property type="match status" value="1"/>
</dbReference>
<dbReference type="PANTHER" id="PTHR30349">
    <property type="entry name" value="PHAGE INTEGRASE-RELATED"/>
    <property type="match status" value="1"/>
</dbReference>
<keyword evidence="1" id="KW-0233">DNA recombination</keyword>
<reference evidence="3" key="1">
    <citation type="submission" date="2009-10" db="EMBL/GenBank/DDBJ databases">
        <title>Diversity of trophic interactions inside an arsenic-rich microbial ecosystem.</title>
        <authorList>
            <person name="Bertin P.N."/>
            <person name="Heinrich-Salmeron A."/>
            <person name="Pelletier E."/>
            <person name="Goulhen-Chollet F."/>
            <person name="Arsene-Ploetze F."/>
            <person name="Gallien S."/>
            <person name="Calteau A."/>
            <person name="Vallenet D."/>
            <person name="Casiot C."/>
            <person name="Chane-Woon-Ming B."/>
            <person name="Giloteaux L."/>
            <person name="Barakat M."/>
            <person name="Bonnefoy V."/>
            <person name="Bruneel O."/>
            <person name="Chandler M."/>
            <person name="Cleiss J."/>
            <person name="Duran R."/>
            <person name="Elbaz-Poulichet F."/>
            <person name="Fonknechten N."/>
            <person name="Lauga B."/>
            <person name="Mornico D."/>
            <person name="Ortet P."/>
            <person name="Schaeffer C."/>
            <person name="Siguier P."/>
            <person name="Alexander Thil Smith A."/>
            <person name="Van Dorsselaer A."/>
            <person name="Weissenbach J."/>
            <person name="Medigue C."/>
            <person name="Le Paslier D."/>
        </authorList>
    </citation>
    <scope>NUCLEOTIDE SEQUENCE</scope>
</reference>
<feature type="domain" description="Tyr recombinase" evidence="2">
    <location>
        <begin position="151"/>
        <end position="362"/>
    </location>
</feature>
<comment type="caution">
    <text evidence="3">The sequence shown here is derived from an EMBL/GenBank/DDBJ whole genome shotgun (WGS) entry which is preliminary data.</text>
</comment>
<protein>
    <recommendedName>
        <fullName evidence="2">Tyr recombinase domain-containing protein</fullName>
    </recommendedName>
</protein>